<feature type="compositionally biased region" description="Low complexity" evidence="1">
    <location>
        <begin position="65"/>
        <end position="78"/>
    </location>
</feature>
<feature type="region of interest" description="Disordered" evidence="1">
    <location>
        <begin position="449"/>
        <end position="486"/>
    </location>
</feature>
<evidence type="ECO:0000313" key="2">
    <source>
        <dbReference type="EMBL" id="PMD40225.1"/>
    </source>
</evidence>
<proteinExistence type="predicted"/>
<gene>
    <name evidence="2" type="ORF">L207DRAFT_582447</name>
</gene>
<evidence type="ECO:0000313" key="3">
    <source>
        <dbReference type="Proteomes" id="UP000235786"/>
    </source>
</evidence>
<name>A0A2J6RNX9_HYAVF</name>
<feature type="region of interest" description="Disordered" evidence="1">
    <location>
        <begin position="172"/>
        <end position="242"/>
    </location>
</feature>
<feature type="compositionally biased region" description="Polar residues" evidence="1">
    <location>
        <begin position="186"/>
        <end position="196"/>
    </location>
</feature>
<dbReference type="OrthoDB" id="3564303at2759"/>
<dbReference type="PANTHER" id="PTHR38166:SF1">
    <property type="entry name" value="C2H2-TYPE DOMAIN-CONTAINING PROTEIN"/>
    <property type="match status" value="1"/>
</dbReference>
<feature type="compositionally biased region" description="Low complexity" evidence="1">
    <location>
        <begin position="176"/>
        <end position="185"/>
    </location>
</feature>
<accession>A0A2J6RNX9</accession>
<feature type="compositionally biased region" description="Low complexity" evidence="1">
    <location>
        <begin position="467"/>
        <end position="480"/>
    </location>
</feature>
<evidence type="ECO:0008006" key="4">
    <source>
        <dbReference type="Google" id="ProtNLM"/>
    </source>
</evidence>
<sequence>MTRPHLESEMQLDPETQGPAKTKSAWSRINKRPIDLLRKAQSWLGHHRRRLPPLRNKKRSKRSKLLPPLTSSSSSSQSGDNNADIKYGIGPIEPDSPEMHAVDAVADDEDEDQDDDTEVLLRTMCEAYSILASVADSQGRTVHDLTGVEVQQAVVEAYCLCKAPSDHGDLVDGGISSSSTVSRASNTAPADSKNQGQGQGPGTKRLRSEDGGDGNGDGDGEGDDSGGRRRKRQPSSVSSRKRGPGPNLLWLCPFYLFDQEVHRQCLRLKLSRIVDVRSHILRRHLQQSHCPRCGHGFPNDPTGTNRSNHILACLAPQSAFHYPGATPEQWAEILAGGRNRANSRAHGNRGRAIHTDEDEWFYIWDILFPGTAHPPSPYVQHSDVVQIMLDSCSIFLEQGPAEAIVNHLLPEDTSPELRVQLHQNISFVINSFVNFVNQREVHARVVSNSQNRSTLLDPPEAQISAYSPPSQSQQSQQPPSLAGSSLATYADSNTLNESGPTLVPQIVQPLLGPELPKLPHSDQSLRPAIQDAWPTVAYTGPHRGLTALQVNPHESGDADAGPEEKLAGLAEEGYTPEALVNPHYAIG</sequence>
<dbReference type="AlphaFoldDB" id="A0A2J6RNX9"/>
<evidence type="ECO:0000256" key="1">
    <source>
        <dbReference type="SAM" id="MobiDB-lite"/>
    </source>
</evidence>
<dbReference type="PANTHER" id="PTHR38166">
    <property type="entry name" value="C2H2-TYPE DOMAIN-CONTAINING PROTEIN-RELATED"/>
    <property type="match status" value="1"/>
</dbReference>
<dbReference type="Proteomes" id="UP000235786">
    <property type="component" value="Unassembled WGS sequence"/>
</dbReference>
<protein>
    <recommendedName>
        <fullName evidence="4">C2H2-type domain-containing protein</fullName>
    </recommendedName>
</protein>
<dbReference type="EMBL" id="KZ613945">
    <property type="protein sequence ID" value="PMD40225.1"/>
    <property type="molecule type" value="Genomic_DNA"/>
</dbReference>
<feature type="region of interest" description="Disordered" evidence="1">
    <location>
        <begin position="1"/>
        <end position="97"/>
    </location>
</feature>
<organism evidence="2 3">
    <name type="scientific">Hyaloscypha variabilis (strain UAMH 11265 / GT02V1 / F)</name>
    <name type="common">Meliniomyces variabilis</name>
    <dbReference type="NCBI Taxonomy" id="1149755"/>
    <lineage>
        <taxon>Eukaryota</taxon>
        <taxon>Fungi</taxon>
        <taxon>Dikarya</taxon>
        <taxon>Ascomycota</taxon>
        <taxon>Pezizomycotina</taxon>
        <taxon>Leotiomycetes</taxon>
        <taxon>Helotiales</taxon>
        <taxon>Hyaloscyphaceae</taxon>
        <taxon>Hyaloscypha</taxon>
        <taxon>Hyaloscypha variabilis</taxon>
    </lineage>
</organism>
<reference evidence="2 3" key="1">
    <citation type="submission" date="2016-04" db="EMBL/GenBank/DDBJ databases">
        <title>A degradative enzymes factory behind the ericoid mycorrhizal symbiosis.</title>
        <authorList>
            <consortium name="DOE Joint Genome Institute"/>
            <person name="Martino E."/>
            <person name="Morin E."/>
            <person name="Grelet G."/>
            <person name="Kuo A."/>
            <person name="Kohler A."/>
            <person name="Daghino S."/>
            <person name="Barry K."/>
            <person name="Choi C."/>
            <person name="Cichocki N."/>
            <person name="Clum A."/>
            <person name="Copeland A."/>
            <person name="Hainaut M."/>
            <person name="Haridas S."/>
            <person name="Labutti K."/>
            <person name="Lindquist E."/>
            <person name="Lipzen A."/>
            <person name="Khouja H.-R."/>
            <person name="Murat C."/>
            <person name="Ohm R."/>
            <person name="Olson A."/>
            <person name="Spatafora J."/>
            <person name="Veneault-Fourrey C."/>
            <person name="Henrissat B."/>
            <person name="Grigoriev I."/>
            <person name="Martin F."/>
            <person name="Perotto S."/>
        </authorList>
    </citation>
    <scope>NUCLEOTIDE SEQUENCE [LARGE SCALE GENOMIC DNA]</scope>
    <source>
        <strain evidence="2 3">F</strain>
    </source>
</reference>
<feature type="compositionally biased region" description="Basic residues" evidence="1">
    <location>
        <begin position="45"/>
        <end position="64"/>
    </location>
</feature>
<feature type="compositionally biased region" description="Basic residues" evidence="1">
    <location>
        <begin position="228"/>
        <end position="242"/>
    </location>
</feature>
<keyword evidence="3" id="KW-1185">Reference proteome</keyword>